<evidence type="ECO:0000313" key="10">
    <source>
        <dbReference type="Proteomes" id="UP000469385"/>
    </source>
</evidence>
<evidence type="ECO:0000256" key="4">
    <source>
        <dbReference type="ARBA" id="ARBA00022475"/>
    </source>
</evidence>
<dbReference type="InterPro" id="IPR002781">
    <property type="entry name" value="TM_pro_TauE-like"/>
</dbReference>
<organism evidence="9 10">
    <name type="scientific">Ramlibacter pinisoli</name>
    <dbReference type="NCBI Taxonomy" id="2682844"/>
    <lineage>
        <taxon>Bacteria</taxon>
        <taxon>Pseudomonadati</taxon>
        <taxon>Pseudomonadota</taxon>
        <taxon>Betaproteobacteria</taxon>
        <taxon>Burkholderiales</taxon>
        <taxon>Comamonadaceae</taxon>
        <taxon>Ramlibacter</taxon>
    </lineage>
</organism>
<comment type="similarity">
    <text evidence="2 8">Belongs to the 4-toluene sulfonate uptake permease (TSUP) (TC 2.A.102) family.</text>
</comment>
<name>A0A6N8J0U9_9BURK</name>
<feature type="transmembrane region" description="Helical" evidence="8">
    <location>
        <begin position="94"/>
        <end position="113"/>
    </location>
</feature>
<dbReference type="RefSeq" id="WP_181653690.1">
    <property type="nucleotide sequence ID" value="NZ_WSEL01000009.1"/>
</dbReference>
<evidence type="ECO:0000256" key="7">
    <source>
        <dbReference type="ARBA" id="ARBA00023136"/>
    </source>
</evidence>
<dbReference type="Pfam" id="PF01925">
    <property type="entry name" value="TauE"/>
    <property type="match status" value="1"/>
</dbReference>
<evidence type="ECO:0000256" key="5">
    <source>
        <dbReference type="ARBA" id="ARBA00022692"/>
    </source>
</evidence>
<evidence type="ECO:0000256" key="3">
    <source>
        <dbReference type="ARBA" id="ARBA00022448"/>
    </source>
</evidence>
<keyword evidence="4 8" id="KW-1003">Cell membrane</keyword>
<keyword evidence="6 8" id="KW-1133">Transmembrane helix</keyword>
<comment type="caution">
    <text evidence="9">The sequence shown here is derived from an EMBL/GenBank/DDBJ whole genome shotgun (WGS) entry which is preliminary data.</text>
</comment>
<feature type="transmembrane region" description="Helical" evidence="8">
    <location>
        <begin position="125"/>
        <end position="147"/>
    </location>
</feature>
<evidence type="ECO:0000256" key="1">
    <source>
        <dbReference type="ARBA" id="ARBA00004651"/>
    </source>
</evidence>
<dbReference type="EMBL" id="WSEL01000009">
    <property type="protein sequence ID" value="MVQ31890.1"/>
    <property type="molecule type" value="Genomic_DNA"/>
</dbReference>
<evidence type="ECO:0000256" key="8">
    <source>
        <dbReference type="RuleBase" id="RU363041"/>
    </source>
</evidence>
<dbReference type="GO" id="GO:0005886">
    <property type="term" value="C:plasma membrane"/>
    <property type="evidence" value="ECO:0007669"/>
    <property type="project" value="UniProtKB-SubCell"/>
</dbReference>
<feature type="transmembrane region" description="Helical" evidence="8">
    <location>
        <begin position="66"/>
        <end position="88"/>
    </location>
</feature>
<feature type="transmembrane region" description="Helical" evidence="8">
    <location>
        <begin position="194"/>
        <end position="214"/>
    </location>
</feature>
<comment type="subcellular location">
    <subcellularLocation>
        <location evidence="1 8">Cell membrane</location>
        <topology evidence="1 8">Multi-pass membrane protein</topology>
    </subcellularLocation>
</comment>
<accession>A0A6N8J0U9</accession>
<evidence type="ECO:0000313" key="9">
    <source>
        <dbReference type="EMBL" id="MVQ31890.1"/>
    </source>
</evidence>
<reference evidence="9 10" key="1">
    <citation type="submission" date="2019-12" db="EMBL/GenBank/DDBJ databases">
        <authorList>
            <person name="Huq M.A."/>
        </authorList>
    </citation>
    <scope>NUCLEOTIDE SEQUENCE [LARGE SCALE GENOMIC DNA]</scope>
    <source>
        <strain evidence="9 10">MAH-25</strain>
    </source>
</reference>
<evidence type="ECO:0000256" key="6">
    <source>
        <dbReference type="ARBA" id="ARBA00022989"/>
    </source>
</evidence>
<sequence length="240" mass="24565">MDYVMVLVVGLVAGTVGGVVGTGSSLILMPVLVLAWGPVEAVPVMAIAAFLGNLGRVAAWRRDVDWRAAGAYAATAIPGAVLGVRTLLAVPPGLVETALGLFFLAMIPARRWLARRAFKLSLTHVLLLGAPMGFLTGVVVSTGPLTVPLFTAYGLDRGALLGTEGLGSLAIYGAKVAAFRGFGALPAKVVLEGLLAGGAMMAGSFAGRAVVLALKPNTFRLLIDGLMGLSGVTLLWAAMR</sequence>
<dbReference type="Proteomes" id="UP000469385">
    <property type="component" value="Unassembled WGS sequence"/>
</dbReference>
<proteinExistence type="inferred from homology"/>
<keyword evidence="10" id="KW-1185">Reference proteome</keyword>
<keyword evidence="5 8" id="KW-0812">Transmembrane</keyword>
<dbReference type="AlphaFoldDB" id="A0A6N8J0U9"/>
<keyword evidence="7 8" id="KW-0472">Membrane</keyword>
<evidence type="ECO:0000256" key="2">
    <source>
        <dbReference type="ARBA" id="ARBA00009142"/>
    </source>
</evidence>
<dbReference type="InterPro" id="IPR052017">
    <property type="entry name" value="TSUP"/>
</dbReference>
<gene>
    <name evidence="9" type="ORF">GON04_20700</name>
</gene>
<protein>
    <recommendedName>
        <fullName evidence="8">Probable membrane transporter protein</fullName>
    </recommendedName>
</protein>
<dbReference type="PANTHER" id="PTHR30269:SF37">
    <property type="entry name" value="MEMBRANE TRANSPORTER PROTEIN"/>
    <property type="match status" value="1"/>
</dbReference>
<keyword evidence="3" id="KW-0813">Transport</keyword>
<dbReference type="PANTHER" id="PTHR30269">
    <property type="entry name" value="TRANSMEMBRANE PROTEIN YFCA"/>
    <property type="match status" value="1"/>
</dbReference>
<feature type="transmembrane region" description="Helical" evidence="8">
    <location>
        <begin position="221"/>
        <end position="239"/>
    </location>
</feature>
<feature type="transmembrane region" description="Helical" evidence="8">
    <location>
        <begin position="31"/>
        <end position="54"/>
    </location>
</feature>